<dbReference type="InterPro" id="IPR036397">
    <property type="entry name" value="RNaseH_sf"/>
</dbReference>
<dbReference type="InterPro" id="IPR050900">
    <property type="entry name" value="Transposase_IS3/IS150/IS904"/>
</dbReference>
<dbReference type="PROSITE" id="PS50994">
    <property type="entry name" value="INTEGRASE"/>
    <property type="match status" value="1"/>
</dbReference>
<dbReference type="AlphaFoldDB" id="A0A238KT29"/>
<keyword evidence="3" id="KW-1185">Reference proteome</keyword>
<dbReference type="EMBL" id="FXYD01000007">
    <property type="protein sequence ID" value="SMX45272.1"/>
    <property type="molecule type" value="Genomic_DNA"/>
</dbReference>
<dbReference type="GO" id="GO:0003676">
    <property type="term" value="F:nucleic acid binding"/>
    <property type="evidence" value="ECO:0007669"/>
    <property type="project" value="InterPro"/>
</dbReference>
<dbReference type="PANTHER" id="PTHR46889:SF4">
    <property type="entry name" value="TRANSPOSASE INSO FOR INSERTION SEQUENCE ELEMENT IS911B-RELATED"/>
    <property type="match status" value="1"/>
</dbReference>
<name>A0A238KT29_9RHOB</name>
<dbReference type="InterPro" id="IPR048020">
    <property type="entry name" value="Transpos_IS3"/>
</dbReference>
<gene>
    <name evidence="2" type="ORF">OCA8868_03276</name>
</gene>
<dbReference type="GO" id="GO:0015074">
    <property type="term" value="P:DNA integration"/>
    <property type="evidence" value="ECO:0007669"/>
    <property type="project" value="InterPro"/>
</dbReference>
<dbReference type="Proteomes" id="UP000203464">
    <property type="component" value="Unassembled WGS sequence"/>
</dbReference>
<proteinExistence type="predicted"/>
<sequence>MVSRDHKLSIRKQCELLQLSRSRLYYQPVGESAENLKFMELIDKQFLETPWYGSRQMARYMKRNNHQCGRHRVRRLMRLMRLVPIYQEPNTSKKHPQHKIWPYLLRNAVIDRPNQAWCADITYIPMRRGFLYLVAIMDWYSRKVLSWRLSNSMDADFCVEALKEALAKHGKPEIFNTDQGSQFTSGAWIDVLTDENIKISMDGKGAWPPLIVCCANDCRATDNRMIERLWRSLKYECVYLNAFETGSEMRAGIDKWLTYYNSERPHSTHGIFTPDEAFESKPEQMKLAA</sequence>
<dbReference type="NCBIfam" id="NF033516">
    <property type="entry name" value="transpos_IS3"/>
    <property type="match status" value="1"/>
</dbReference>
<dbReference type="Pfam" id="PF00665">
    <property type="entry name" value="rve"/>
    <property type="match status" value="1"/>
</dbReference>
<dbReference type="PANTHER" id="PTHR46889">
    <property type="entry name" value="TRANSPOSASE INSF FOR INSERTION SEQUENCE IS3B-RELATED"/>
    <property type="match status" value="1"/>
</dbReference>
<dbReference type="Pfam" id="PF13276">
    <property type="entry name" value="HTH_21"/>
    <property type="match status" value="1"/>
</dbReference>
<dbReference type="Pfam" id="PF13683">
    <property type="entry name" value="rve_3"/>
    <property type="match status" value="1"/>
</dbReference>
<dbReference type="InterPro" id="IPR025948">
    <property type="entry name" value="HTH-like_dom"/>
</dbReference>
<evidence type="ECO:0000259" key="1">
    <source>
        <dbReference type="PROSITE" id="PS50994"/>
    </source>
</evidence>
<dbReference type="Gene3D" id="3.30.420.10">
    <property type="entry name" value="Ribonuclease H-like superfamily/Ribonuclease H"/>
    <property type="match status" value="1"/>
</dbReference>
<evidence type="ECO:0000313" key="3">
    <source>
        <dbReference type="Proteomes" id="UP000203464"/>
    </source>
</evidence>
<protein>
    <submittedName>
        <fullName evidence="2">Integrase core domain protein</fullName>
    </submittedName>
</protein>
<organism evidence="2 3">
    <name type="scientific">Octadecabacter ascidiaceicola</name>
    <dbReference type="NCBI Taxonomy" id="1655543"/>
    <lineage>
        <taxon>Bacteria</taxon>
        <taxon>Pseudomonadati</taxon>
        <taxon>Pseudomonadota</taxon>
        <taxon>Alphaproteobacteria</taxon>
        <taxon>Rhodobacterales</taxon>
        <taxon>Roseobacteraceae</taxon>
        <taxon>Octadecabacter</taxon>
    </lineage>
</organism>
<dbReference type="InterPro" id="IPR001584">
    <property type="entry name" value="Integrase_cat-core"/>
</dbReference>
<feature type="domain" description="Integrase catalytic" evidence="1">
    <location>
        <begin position="109"/>
        <end position="282"/>
    </location>
</feature>
<evidence type="ECO:0000313" key="2">
    <source>
        <dbReference type="EMBL" id="SMX45272.1"/>
    </source>
</evidence>
<dbReference type="SUPFAM" id="SSF53098">
    <property type="entry name" value="Ribonuclease H-like"/>
    <property type="match status" value="1"/>
</dbReference>
<dbReference type="InterPro" id="IPR012337">
    <property type="entry name" value="RNaseH-like_sf"/>
</dbReference>
<reference evidence="3" key="1">
    <citation type="submission" date="2017-05" db="EMBL/GenBank/DDBJ databases">
        <authorList>
            <person name="Rodrigo-Torres L."/>
            <person name="Arahal R. D."/>
            <person name="Lucena T."/>
        </authorList>
    </citation>
    <scope>NUCLEOTIDE SEQUENCE [LARGE SCALE GENOMIC DNA]</scope>
    <source>
        <strain evidence="3">CECT 8868</strain>
    </source>
</reference>
<accession>A0A238KT29</accession>